<reference evidence="1 2" key="1">
    <citation type="submission" date="2016-03" db="EMBL/GenBank/DDBJ databases">
        <title>Photobacterium proteolyticum sp. nov. a protease producing bacterium isolated from ocean sediments of Laizhou Bay.</title>
        <authorList>
            <person name="Li Y."/>
        </authorList>
    </citation>
    <scope>NUCLEOTIDE SEQUENCE [LARGE SCALE GENOMIC DNA]</scope>
    <source>
        <strain evidence="1 2">R-40508</strain>
    </source>
</reference>
<evidence type="ECO:0000313" key="2">
    <source>
        <dbReference type="Proteomes" id="UP000078503"/>
    </source>
</evidence>
<accession>A0A178KAF6</accession>
<dbReference type="EMBL" id="LVHF01000027">
    <property type="protein sequence ID" value="OAN13945.1"/>
    <property type="molecule type" value="Genomic_DNA"/>
</dbReference>
<proteinExistence type="predicted"/>
<sequence>MLNEITFIFFPIQLNLSAVKRQGIVPDVIKPIWIFHSQKVGIFKKWLECHYEWWHKQHDFHRKI</sequence>
<dbReference type="AlphaFoldDB" id="A0A178KAF6"/>
<keyword evidence="2" id="KW-1185">Reference proteome</keyword>
<protein>
    <submittedName>
        <fullName evidence="1">Uncharacterized protein</fullName>
    </submittedName>
</protein>
<organism evidence="1 2">
    <name type="scientific">Photobacterium jeanii</name>
    <dbReference type="NCBI Taxonomy" id="858640"/>
    <lineage>
        <taxon>Bacteria</taxon>
        <taxon>Pseudomonadati</taxon>
        <taxon>Pseudomonadota</taxon>
        <taxon>Gammaproteobacteria</taxon>
        <taxon>Vibrionales</taxon>
        <taxon>Vibrionaceae</taxon>
        <taxon>Photobacterium</taxon>
    </lineage>
</organism>
<name>A0A178KAF6_9GAMM</name>
<dbReference type="STRING" id="858640.A3K86_13030"/>
<evidence type="ECO:0000313" key="1">
    <source>
        <dbReference type="EMBL" id="OAN13945.1"/>
    </source>
</evidence>
<dbReference type="Proteomes" id="UP000078503">
    <property type="component" value="Unassembled WGS sequence"/>
</dbReference>
<comment type="caution">
    <text evidence="1">The sequence shown here is derived from an EMBL/GenBank/DDBJ whole genome shotgun (WGS) entry which is preliminary data.</text>
</comment>
<gene>
    <name evidence="1" type="ORF">A3K86_13030</name>
</gene>